<name>A0A8C6N5L5_MUSSI</name>
<dbReference type="Ensembl" id="ENSMSIT00000047799.1">
    <property type="protein sequence ID" value="ENSMSIP00000037876.1"/>
    <property type="gene ID" value="ENSMSIG00000031547.1"/>
</dbReference>
<feature type="region of interest" description="Disordered" evidence="6">
    <location>
        <begin position="207"/>
        <end position="265"/>
    </location>
</feature>
<keyword evidence="10" id="KW-1185">Reference proteome</keyword>
<evidence type="ECO:0000313" key="9">
    <source>
        <dbReference type="Ensembl" id="ENSMSIP00000037876.1"/>
    </source>
</evidence>
<keyword evidence="2 7" id="KW-0812">Transmembrane</keyword>
<sequence>MMVPSFILWDVGSSVYTYGSLFIIALIIWHVRRSHRGLRLGPIKSCTKCFRRIKQKPSDRTLRVKKRTSKEETEKLQKLLSNMKRQGWLPQEGSVRRLLCSDPSCPICNAMALEIQQLLGVENKKTSSSLLRHSRSFSCLEALSPPKVLNDQSSELSKVLNGQSSELSSQHSKDILLPSKFTQSQSTDQKLTLSAPLSTGNTVLQCYHPAPQQQPEPQGSNAFQDVSGLSSSSMDEHGVPANQQKKRKKTKKLVSKNQAPSEAEMENKMTFFSHWVNPEVKCDRPEESFAFYKSETGAKPKTGEPKKSSAKVRAEEPNLEKHAKDLKAKPLHAKRNI</sequence>
<feature type="transmembrane region" description="Helical" evidence="7">
    <location>
        <begin position="6"/>
        <end position="29"/>
    </location>
</feature>
<feature type="compositionally biased region" description="Polar residues" evidence="6">
    <location>
        <begin position="211"/>
        <end position="233"/>
    </location>
</feature>
<dbReference type="AlphaFoldDB" id="A0A8C6N5L5"/>
<protein>
    <submittedName>
        <fullName evidence="9">Spermatogenesis associated 31 subfamily F member 3</fullName>
    </submittedName>
</protein>
<organism evidence="9 10">
    <name type="scientific">Mus spicilegus</name>
    <name type="common">Mound-building mouse</name>
    <dbReference type="NCBI Taxonomy" id="10103"/>
    <lineage>
        <taxon>Eukaryota</taxon>
        <taxon>Metazoa</taxon>
        <taxon>Chordata</taxon>
        <taxon>Craniata</taxon>
        <taxon>Vertebrata</taxon>
        <taxon>Euteleostomi</taxon>
        <taxon>Mammalia</taxon>
        <taxon>Eutheria</taxon>
        <taxon>Euarchontoglires</taxon>
        <taxon>Glires</taxon>
        <taxon>Rodentia</taxon>
        <taxon>Myomorpha</taxon>
        <taxon>Muroidea</taxon>
        <taxon>Muridae</taxon>
        <taxon>Murinae</taxon>
        <taxon>Mus</taxon>
        <taxon>Mus</taxon>
    </lineage>
</organism>
<dbReference type="PANTHER" id="PTHR21859">
    <property type="entry name" value="ACROSOME-SPECIFIC PROTEIN"/>
    <property type="match status" value="1"/>
</dbReference>
<dbReference type="Proteomes" id="UP000694415">
    <property type="component" value="Unplaced"/>
</dbReference>
<reference evidence="9" key="2">
    <citation type="submission" date="2025-09" db="UniProtKB">
        <authorList>
            <consortium name="Ensembl"/>
        </authorList>
    </citation>
    <scope>IDENTIFICATION</scope>
</reference>
<feature type="region of interest" description="Disordered" evidence="6">
    <location>
        <begin position="292"/>
        <end position="337"/>
    </location>
</feature>
<reference evidence="9" key="1">
    <citation type="submission" date="2025-08" db="UniProtKB">
        <authorList>
            <consortium name="Ensembl"/>
        </authorList>
    </citation>
    <scope>IDENTIFICATION</scope>
</reference>
<evidence type="ECO:0000313" key="10">
    <source>
        <dbReference type="Proteomes" id="UP000694415"/>
    </source>
</evidence>
<dbReference type="Pfam" id="PF15371">
    <property type="entry name" value="DUF4599"/>
    <property type="match status" value="1"/>
</dbReference>
<dbReference type="GO" id="GO:0016020">
    <property type="term" value="C:membrane"/>
    <property type="evidence" value="ECO:0007669"/>
    <property type="project" value="UniProtKB-SubCell"/>
</dbReference>
<feature type="domain" description="SPATA31-like" evidence="8">
    <location>
        <begin position="52"/>
        <end position="139"/>
    </location>
</feature>
<evidence type="ECO:0000259" key="8">
    <source>
        <dbReference type="Pfam" id="PF15371"/>
    </source>
</evidence>
<keyword evidence="4 7" id="KW-0472">Membrane</keyword>
<evidence type="ECO:0000256" key="5">
    <source>
        <dbReference type="ARBA" id="ARBA00035009"/>
    </source>
</evidence>
<evidence type="ECO:0000256" key="1">
    <source>
        <dbReference type="ARBA" id="ARBA00004167"/>
    </source>
</evidence>
<feature type="compositionally biased region" description="Basic residues" evidence="6">
    <location>
        <begin position="244"/>
        <end position="254"/>
    </location>
</feature>
<evidence type="ECO:0000256" key="3">
    <source>
        <dbReference type="ARBA" id="ARBA00022989"/>
    </source>
</evidence>
<accession>A0A8C6N5L5</accession>
<dbReference type="PANTHER" id="PTHR21859:SF15">
    <property type="entry name" value="PROTEIN SPATA31F1-RELATED"/>
    <property type="match status" value="1"/>
</dbReference>
<comment type="similarity">
    <text evidence="5">Belongs to the SPATA31 family.</text>
</comment>
<keyword evidence="3 7" id="KW-1133">Transmembrane helix</keyword>
<feature type="compositionally biased region" description="Basic and acidic residues" evidence="6">
    <location>
        <begin position="296"/>
        <end position="328"/>
    </location>
</feature>
<evidence type="ECO:0000256" key="6">
    <source>
        <dbReference type="SAM" id="MobiDB-lite"/>
    </source>
</evidence>
<comment type="subcellular location">
    <subcellularLocation>
        <location evidence="1">Membrane</location>
        <topology evidence="1">Single-pass membrane protein</topology>
    </subcellularLocation>
</comment>
<dbReference type="InterPro" id="IPR027970">
    <property type="entry name" value="SPATA31-like"/>
</dbReference>
<evidence type="ECO:0000256" key="2">
    <source>
        <dbReference type="ARBA" id="ARBA00022692"/>
    </source>
</evidence>
<evidence type="ECO:0000256" key="7">
    <source>
        <dbReference type="SAM" id="Phobius"/>
    </source>
</evidence>
<dbReference type="GeneTree" id="ENSGT00950000183043"/>
<proteinExistence type="inferred from homology"/>
<evidence type="ECO:0000256" key="4">
    <source>
        <dbReference type="ARBA" id="ARBA00023136"/>
    </source>
</evidence>